<accession>A0A0S2M0T6</accession>
<keyword evidence="2" id="KW-0812">Transmembrane</keyword>
<evidence type="ECO:0008006" key="5">
    <source>
        <dbReference type="Google" id="ProtNLM"/>
    </source>
</evidence>
<reference evidence="4" key="1">
    <citation type="submission" date="2015-11" db="EMBL/GenBank/DDBJ databases">
        <authorList>
            <person name="Kumar R."/>
            <person name="Singh D."/>
            <person name="Swarnkar M.K."/>
            <person name="Singh A.K."/>
            <person name="Kumar S."/>
        </authorList>
    </citation>
    <scope>NUCLEOTIDE SEQUENCE [LARGE SCALE GENOMIC DNA]</scope>
    <source>
        <strain evidence="4">ERGS4:06</strain>
    </source>
</reference>
<dbReference type="OrthoDB" id="3214926at2"/>
<feature type="region of interest" description="Disordered" evidence="1">
    <location>
        <begin position="1"/>
        <end position="26"/>
    </location>
</feature>
<feature type="transmembrane region" description="Helical" evidence="2">
    <location>
        <begin position="94"/>
        <end position="117"/>
    </location>
</feature>
<proteinExistence type="predicted"/>
<evidence type="ECO:0000256" key="1">
    <source>
        <dbReference type="SAM" id="MobiDB-lite"/>
    </source>
</evidence>
<name>A0A0S2M0T6_9MICC</name>
<reference evidence="3 4" key="2">
    <citation type="journal article" date="2016" name="J. Biotechnol.">
        <title>Complete genome sequence of Arthrobacter alpinus ERGS4:06, a yellow pigmented bacterium tolerant to cold and radiations isolated from Sikkim Himalaya.</title>
        <authorList>
            <person name="Kumar R."/>
            <person name="Singh D."/>
            <person name="Swarnkar M.K."/>
            <person name="Singh A.K."/>
            <person name="Kumar S."/>
        </authorList>
    </citation>
    <scope>NUCLEOTIDE SEQUENCE [LARGE SCALE GENOMIC DNA]</scope>
    <source>
        <strain evidence="3 4">ERGS4:06</strain>
    </source>
</reference>
<sequence>MDARDNIGGDGESETSPPLTGGMPVASDRAAATPNVVLQGSAEPTGGGTRRIPRWLLGTGSTLLLAAALWWVVLPQFGGAMDTLQSLEQISFTLVLVAGALELASLASYSVLTASILGSGRPHYFTILRVDLSGLAVNHVVPGGGATAAAARFHLLQRAGVGPANALSAAAIEVTVSNLVLGGLLPWAFCCQ</sequence>
<dbReference type="AlphaFoldDB" id="A0A0S2M0T6"/>
<evidence type="ECO:0000256" key="2">
    <source>
        <dbReference type="SAM" id="Phobius"/>
    </source>
</evidence>
<feature type="transmembrane region" description="Helical" evidence="2">
    <location>
        <begin position="55"/>
        <end position="74"/>
    </location>
</feature>
<dbReference type="Proteomes" id="UP000059574">
    <property type="component" value="Chromosome"/>
</dbReference>
<protein>
    <recommendedName>
        <fullName evidence="5">Lysylphosphatidylglycerol synthase TM region</fullName>
    </recommendedName>
</protein>
<evidence type="ECO:0000313" key="3">
    <source>
        <dbReference type="EMBL" id="ALO67300.1"/>
    </source>
</evidence>
<dbReference type="EMBL" id="CP013200">
    <property type="protein sequence ID" value="ALO67300.1"/>
    <property type="molecule type" value="Genomic_DNA"/>
</dbReference>
<organism evidence="3 4">
    <name type="scientific">Arthrobacter alpinus</name>
    <dbReference type="NCBI Taxonomy" id="656366"/>
    <lineage>
        <taxon>Bacteria</taxon>
        <taxon>Bacillati</taxon>
        <taxon>Actinomycetota</taxon>
        <taxon>Actinomycetes</taxon>
        <taxon>Micrococcales</taxon>
        <taxon>Micrococcaceae</taxon>
        <taxon>Arthrobacter</taxon>
    </lineage>
</organism>
<keyword evidence="2" id="KW-0472">Membrane</keyword>
<evidence type="ECO:0000313" key="4">
    <source>
        <dbReference type="Proteomes" id="UP000059574"/>
    </source>
</evidence>
<keyword evidence="2" id="KW-1133">Transmembrane helix</keyword>
<dbReference type="RefSeq" id="WP_062289844.1">
    <property type="nucleotide sequence ID" value="NZ_CP013200.1"/>
</dbReference>
<gene>
    <name evidence="3" type="ORF">AS189_13300</name>
</gene>